<comment type="caution">
    <text evidence="9">The sequence shown here is derived from an EMBL/GenBank/DDBJ whole genome shotgun (WGS) entry which is preliminary data.</text>
</comment>
<keyword evidence="4" id="KW-0288">FMN</keyword>
<dbReference type="GO" id="GO:0005829">
    <property type="term" value="C:cytosol"/>
    <property type="evidence" value="ECO:0007669"/>
    <property type="project" value="TreeGrafter"/>
</dbReference>
<name>A0A2Z6RCZ7_9GLOM</name>
<dbReference type="InterPro" id="IPR001433">
    <property type="entry name" value="OxRdtase_FAD/NAD-bd"/>
</dbReference>
<dbReference type="FunFam" id="3.40.50.80:FF:000030">
    <property type="entry name" value="NADPH-dependent diflavin oxidoreductase 1"/>
    <property type="match status" value="1"/>
</dbReference>
<evidence type="ECO:0000256" key="6">
    <source>
        <dbReference type="ARBA" id="ARBA00022857"/>
    </source>
</evidence>
<dbReference type="InterPro" id="IPR039261">
    <property type="entry name" value="FNR_nucleotide-bd"/>
</dbReference>
<reference evidence="9 10" key="1">
    <citation type="submission" date="2017-11" db="EMBL/GenBank/DDBJ databases">
        <title>The genome of Rhizophagus clarus HR1 reveals common genetic basis of auxotrophy among arbuscular mycorrhizal fungi.</title>
        <authorList>
            <person name="Kobayashi Y."/>
        </authorList>
    </citation>
    <scope>NUCLEOTIDE SEQUENCE [LARGE SCALE GENOMIC DNA]</scope>
    <source>
        <strain evidence="9 10">HR1</strain>
    </source>
</reference>
<evidence type="ECO:0000313" key="9">
    <source>
        <dbReference type="EMBL" id="GBC00416.1"/>
    </source>
</evidence>
<dbReference type="EMBL" id="BEXD01003168">
    <property type="protein sequence ID" value="GBC00416.1"/>
    <property type="molecule type" value="Genomic_DNA"/>
</dbReference>
<dbReference type="InterPro" id="IPR017927">
    <property type="entry name" value="FAD-bd_FR_type"/>
</dbReference>
<sequence length="240" mass="28214">MIVEVLQDFPSAKIPLEYIPDMFPELQPRQYSISSSSKAHPNQIHLTVAIVQYKTKLQKPRRGVCTKWMSGLRPDACEIPVIITRGTMRLPISISTPIIFIGPGTGVSVMRAFIEHRVYEGATENYLFFGCRYHDKDFYYQEQWNRYVDERKLKLFVAFSRDQGKRIYVQHILRDNAKLVYEILDRKGHVYISGRSDNMPNDVMNAFKSILISEGKMTDEEAEKYMIRMEKEKRYQQEVW</sequence>
<dbReference type="Gene3D" id="3.40.50.80">
    <property type="entry name" value="Nucleotide-binding domain of ferredoxin-NADP reductase (FNR) module"/>
    <property type="match status" value="1"/>
</dbReference>
<dbReference type="GO" id="GO:0010181">
    <property type="term" value="F:FMN binding"/>
    <property type="evidence" value="ECO:0007669"/>
    <property type="project" value="TreeGrafter"/>
</dbReference>
<keyword evidence="6" id="KW-0521">NADP</keyword>
<evidence type="ECO:0000256" key="1">
    <source>
        <dbReference type="ARBA" id="ARBA00001974"/>
    </source>
</evidence>
<keyword evidence="10" id="KW-1185">Reference proteome</keyword>
<dbReference type="SUPFAM" id="SSF52343">
    <property type="entry name" value="Ferredoxin reductase-like, C-terminal NADP-linked domain"/>
    <property type="match status" value="1"/>
</dbReference>
<keyword evidence="5" id="KW-0274">FAD</keyword>
<dbReference type="PANTHER" id="PTHR19384:SF10">
    <property type="entry name" value="NADPH-DEPENDENT DIFLAVIN OXIDOREDUCTASE 1"/>
    <property type="match status" value="1"/>
</dbReference>
<dbReference type="Gene3D" id="1.20.990.10">
    <property type="entry name" value="NADPH-cytochrome p450 Reductase, Chain A, domain 3"/>
    <property type="match status" value="1"/>
</dbReference>
<gene>
    <name evidence="9" type="ORF">RclHR1_03850014</name>
</gene>
<dbReference type="Proteomes" id="UP000247702">
    <property type="component" value="Unassembled WGS sequence"/>
</dbReference>
<dbReference type="Gene3D" id="2.40.30.10">
    <property type="entry name" value="Translation factors"/>
    <property type="match status" value="1"/>
</dbReference>
<dbReference type="GO" id="GO:0050660">
    <property type="term" value="F:flavin adenine dinucleotide binding"/>
    <property type="evidence" value="ECO:0007669"/>
    <property type="project" value="TreeGrafter"/>
</dbReference>
<comment type="cofactor">
    <cofactor evidence="1">
        <name>FAD</name>
        <dbReference type="ChEBI" id="CHEBI:57692"/>
    </cofactor>
</comment>
<keyword evidence="3" id="KW-0285">Flavoprotein</keyword>
<dbReference type="SUPFAM" id="SSF63380">
    <property type="entry name" value="Riboflavin synthase domain-like"/>
    <property type="match status" value="1"/>
</dbReference>
<keyword evidence="2" id="KW-0963">Cytoplasm</keyword>
<dbReference type="STRING" id="94130.A0A2Z6RCZ7"/>
<keyword evidence="7" id="KW-0560">Oxidoreductase</keyword>
<evidence type="ECO:0000256" key="3">
    <source>
        <dbReference type="ARBA" id="ARBA00022630"/>
    </source>
</evidence>
<dbReference type="InterPro" id="IPR003097">
    <property type="entry name" value="CysJ-like_FAD-binding"/>
</dbReference>
<dbReference type="InterPro" id="IPR017938">
    <property type="entry name" value="Riboflavin_synthase-like_b-brl"/>
</dbReference>
<organism evidence="9 10">
    <name type="scientific">Rhizophagus clarus</name>
    <dbReference type="NCBI Taxonomy" id="94130"/>
    <lineage>
        <taxon>Eukaryota</taxon>
        <taxon>Fungi</taxon>
        <taxon>Fungi incertae sedis</taxon>
        <taxon>Mucoromycota</taxon>
        <taxon>Glomeromycotina</taxon>
        <taxon>Glomeromycetes</taxon>
        <taxon>Glomerales</taxon>
        <taxon>Glomeraceae</taxon>
        <taxon>Rhizophagus</taxon>
    </lineage>
</organism>
<evidence type="ECO:0000256" key="5">
    <source>
        <dbReference type="ARBA" id="ARBA00022827"/>
    </source>
</evidence>
<dbReference type="Pfam" id="PF00667">
    <property type="entry name" value="FAD_binding_1"/>
    <property type="match status" value="1"/>
</dbReference>
<dbReference type="AlphaFoldDB" id="A0A2Z6RCZ7"/>
<accession>A0A2Z6RCZ7</accession>
<dbReference type="GO" id="GO:0016491">
    <property type="term" value="F:oxidoreductase activity"/>
    <property type="evidence" value="ECO:0007669"/>
    <property type="project" value="UniProtKB-KW"/>
</dbReference>
<dbReference type="PROSITE" id="PS51384">
    <property type="entry name" value="FAD_FR"/>
    <property type="match status" value="1"/>
</dbReference>
<dbReference type="InterPro" id="IPR023173">
    <property type="entry name" value="NADPH_Cyt_P450_Rdtase_alpha"/>
</dbReference>
<evidence type="ECO:0000256" key="2">
    <source>
        <dbReference type="ARBA" id="ARBA00022490"/>
    </source>
</evidence>
<proteinExistence type="predicted"/>
<feature type="domain" description="FAD-binding FR-type" evidence="8">
    <location>
        <begin position="1"/>
        <end position="91"/>
    </location>
</feature>
<dbReference type="InterPro" id="IPR001709">
    <property type="entry name" value="Flavoprot_Pyr_Nucl_cyt_Rdtase"/>
</dbReference>
<evidence type="ECO:0000256" key="7">
    <source>
        <dbReference type="ARBA" id="ARBA00023002"/>
    </source>
</evidence>
<dbReference type="PANTHER" id="PTHR19384">
    <property type="entry name" value="NITRIC OXIDE SYNTHASE-RELATED"/>
    <property type="match status" value="1"/>
</dbReference>
<evidence type="ECO:0000259" key="8">
    <source>
        <dbReference type="PROSITE" id="PS51384"/>
    </source>
</evidence>
<evidence type="ECO:0000313" key="10">
    <source>
        <dbReference type="Proteomes" id="UP000247702"/>
    </source>
</evidence>
<protein>
    <recommendedName>
        <fullName evidence="8">FAD-binding FR-type domain-containing protein</fullName>
    </recommendedName>
</protein>
<dbReference type="PRINTS" id="PR00371">
    <property type="entry name" value="FPNCR"/>
</dbReference>
<evidence type="ECO:0000256" key="4">
    <source>
        <dbReference type="ARBA" id="ARBA00022643"/>
    </source>
</evidence>
<dbReference type="Pfam" id="PF00175">
    <property type="entry name" value="NAD_binding_1"/>
    <property type="match status" value="1"/>
</dbReference>